<dbReference type="Proteomes" id="UP000268059">
    <property type="component" value="Chromosome"/>
</dbReference>
<dbReference type="Pfam" id="PF00149">
    <property type="entry name" value="Metallophos"/>
    <property type="match status" value="1"/>
</dbReference>
<keyword evidence="3" id="KW-1185">Reference proteome</keyword>
<protein>
    <recommendedName>
        <fullName evidence="1">Calcineurin-like phosphoesterase domain-containing protein</fullName>
    </recommendedName>
</protein>
<feature type="domain" description="Calcineurin-like phosphoesterase" evidence="1">
    <location>
        <begin position="2"/>
        <end position="218"/>
    </location>
</feature>
<organism evidence="2 3">
    <name type="scientific">Intestinibaculum porci</name>
    <dbReference type="NCBI Taxonomy" id="2487118"/>
    <lineage>
        <taxon>Bacteria</taxon>
        <taxon>Bacillati</taxon>
        <taxon>Bacillota</taxon>
        <taxon>Erysipelotrichia</taxon>
        <taxon>Erysipelotrichales</taxon>
        <taxon>Erysipelotrichaceae</taxon>
        <taxon>Intestinibaculum</taxon>
    </lineage>
</organism>
<evidence type="ECO:0000313" key="2">
    <source>
        <dbReference type="EMBL" id="BBH27568.1"/>
    </source>
</evidence>
<dbReference type="EMBL" id="AP019309">
    <property type="protein sequence ID" value="BBH27568.1"/>
    <property type="molecule type" value="Genomic_DNA"/>
</dbReference>
<dbReference type="SUPFAM" id="SSF56300">
    <property type="entry name" value="Metallo-dependent phosphatases"/>
    <property type="match status" value="1"/>
</dbReference>
<dbReference type="GO" id="GO:0016787">
    <property type="term" value="F:hydrolase activity"/>
    <property type="evidence" value="ECO:0007669"/>
    <property type="project" value="InterPro"/>
</dbReference>
<evidence type="ECO:0000313" key="3">
    <source>
        <dbReference type="Proteomes" id="UP000268059"/>
    </source>
</evidence>
<reference evidence="2 3" key="1">
    <citation type="submission" date="2018-11" db="EMBL/GenBank/DDBJ databases">
        <title>Novel Erysipelotrichaceae bacterium isolated from small intestine of a swine.</title>
        <authorList>
            <person name="Kim J.S."/>
            <person name="Choe H."/>
            <person name="Lee Y.R."/>
            <person name="Kim K.M."/>
            <person name="Park D.S."/>
        </authorList>
    </citation>
    <scope>NUCLEOTIDE SEQUENCE [LARGE SCALE GENOMIC DNA]</scope>
    <source>
        <strain evidence="2 3">SG0102</strain>
    </source>
</reference>
<dbReference type="OrthoDB" id="9787800at2"/>
<sequence>MIYITGDLHGDERREMIPLIEFEKAHHFTKDDVLIICGDFGFIWSDQARTSREYFILQKLQEHLSLCLDYFESAPWTTVFVDGNHECFPRLYSFPQKTWMGGQVHEVRNHVYHLMRGELYNIQGTTVFTMGGAQSTDRAHRVEGYTWWKEEMPSDEEYAHARKTLEQLSSVDLIITHCAPTHLEKRYFHRAPNKLTDFLEEISQQITFKHWYFGHYHETKDFDDHYTCLYKEVRMFKS</sequence>
<gene>
    <name evidence="2" type="ORF">SG0102_25020</name>
</gene>
<dbReference type="KEGG" id="ebm:SG0102_25020"/>
<proteinExistence type="predicted"/>
<dbReference type="RefSeq" id="WP_125120282.1">
    <property type="nucleotide sequence ID" value="NZ_AP019309.1"/>
</dbReference>
<accession>A0A3G9JSV7</accession>
<dbReference type="InterPro" id="IPR029052">
    <property type="entry name" value="Metallo-depent_PP-like"/>
</dbReference>
<dbReference type="Gene3D" id="3.60.21.10">
    <property type="match status" value="1"/>
</dbReference>
<name>A0A3G9JSV7_9FIRM</name>
<dbReference type="AlphaFoldDB" id="A0A3G9JSV7"/>
<dbReference type="InParanoid" id="A0A3G9JSV7"/>
<evidence type="ECO:0000259" key="1">
    <source>
        <dbReference type="Pfam" id="PF00149"/>
    </source>
</evidence>
<dbReference type="InterPro" id="IPR004843">
    <property type="entry name" value="Calcineurin-like_PHP"/>
</dbReference>